<sequence>MAFLPGQQVRTRITITAGHTRLPDYARGRIGTIHRHRGSYPLPDELVAHGHTNPEALYSAYFEASDLWGEGSGHHRVYLDLYESYLQPVEGEMQ</sequence>
<name>A0A2U3N549_9MYCO</name>
<evidence type="ECO:0000259" key="1">
    <source>
        <dbReference type="Pfam" id="PF02211"/>
    </source>
</evidence>
<gene>
    <name evidence="2" type="ORF">MTAB308_133</name>
</gene>
<evidence type="ECO:0000313" key="3">
    <source>
        <dbReference type="Proteomes" id="UP000241595"/>
    </source>
</evidence>
<proteinExistence type="predicted"/>
<dbReference type="Proteomes" id="UP000241595">
    <property type="component" value="Unassembled WGS sequence"/>
</dbReference>
<dbReference type="InterPro" id="IPR008990">
    <property type="entry name" value="Elect_transpt_acc-like_dom_sf"/>
</dbReference>
<organism evidence="2 3">
    <name type="scientific">Mycobacterium terramassiliense</name>
    <dbReference type="NCBI Taxonomy" id="1841859"/>
    <lineage>
        <taxon>Bacteria</taxon>
        <taxon>Bacillati</taxon>
        <taxon>Actinomycetota</taxon>
        <taxon>Actinomycetes</taxon>
        <taxon>Mycobacteriales</taxon>
        <taxon>Mycobacteriaceae</taxon>
        <taxon>Mycobacterium</taxon>
    </lineage>
</organism>
<dbReference type="Gene3D" id="2.30.30.50">
    <property type="match status" value="1"/>
</dbReference>
<feature type="domain" description="Nitrile hydratase beta subunit" evidence="1">
    <location>
        <begin position="2"/>
        <end position="87"/>
    </location>
</feature>
<dbReference type="InterPro" id="IPR024690">
    <property type="entry name" value="CN_hydtase_beta_dom_C"/>
</dbReference>
<reference evidence="2 3" key="1">
    <citation type="submission" date="2017-01" db="EMBL/GenBank/DDBJ databases">
        <authorList>
            <consortium name="Urmite Genomes"/>
        </authorList>
    </citation>
    <scope>NUCLEOTIDE SEQUENCE [LARGE SCALE GENOMIC DNA]</scope>
    <source>
        <strain evidence="2 3">AB308</strain>
    </source>
</reference>
<dbReference type="Pfam" id="PF02211">
    <property type="entry name" value="NHase_beta_C"/>
    <property type="match status" value="1"/>
</dbReference>
<dbReference type="SUPFAM" id="SSF50090">
    <property type="entry name" value="Electron transport accessory proteins"/>
    <property type="match status" value="1"/>
</dbReference>
<dbReference type="OrthoDB" id="3478924at2"/>
<dbReference type="EMBL" id="FTRV01000008">
    <property type="protein sequence ID" value="SPM26658.1"/>
    <property type="molecule type" value="Genomic_DNA"/>
</dbReference>
<protein>
    <recommendedName>
        <fullName evidence="1">Nitrile hydratase beta subunit domain-containing protein</fullName>
    </recommendedName>
</protein>
<dbReference type="AlphaFoldDB" id="A0A2U3N549"/>
<accession>A0A2U3N549</accession>
<dbReference type="RefSeq" id="WP_077096917.1">
    <property type="nucleotide sequence ID" value="NZ_LT717697.1"/>
</dbReference>
<evidence type="ECO:0000313" key="2">
    <source>
        <dbReference type="EMBL" id="SPM26658.1"/>
    </source>
</evidence>
<dbReference type="STRING" id="1841859.GCA_900157385_00127"/>
<keyword evidence="3" id="KW-1185">Reference proteome</keyword>